<protein>
    <recommendedName>
        <fullName evidence="4 10">Nicotinate-nucleotide--dimethylbenzimidazole phosphoribosyltransferase</fullName>
        <shortName evidence="10">NN:DBI PRT</shortName>
        <ecNumber evidence="3 10">2.4.2.21</ecNumber>
    </recommendedName>
    <alternativeName>
        <fullName evidence="8 10">N(1)-alpha-phosphoribosyltransferase</fullName>
    </alternativeName>
</protein>
<dbReference type="OrthoDB" id="9781491at2"/>
<evidence type="ECO:0000256" key="5">
    <source>
        <dbReference type="ARBA" id="ARBA00022573"/>
    </source>
</evidence>
<dbReference type="UniPathway" id="UPA00061">
    <property type="reaction ID" value="UER00516"/>
</dbReference>
<dbReference type="SUPFAM" id="SSF52733">
    <property type="entry name" value="Nicotinate mononucleotide:5,6-dimethylbenzimidazole phosphoribosyltransferase (CobT)"/>
    <property type="match status" value="1"/>
</dbReference>
<dbReference type="PANTHER" id="PTHR43463">
    <property type="entry name" value="NICOTINATE-NUCLEOTIDE--DIMETHYLBENZIMIDAZOLE PHOSPHORIBOSYLTRANSFERASE"/>
    <property type="match status" value="1"/>
</dbReference>
<dbReference type="InterPro" id="IPR003200">
    <property type="entry name" value="Nict_dMeBzImd_PRibTrfase"/>
</dbReference>
<keyword evidence="7 10" id="KW-0808">Transferase</keyword>
<dbReference type="Proteomes" id="UP000325161">
    <property type="component" value="Chromosome"/>
</dbReference>
<evidence type="ECO:0000256" key="4">
    <source>
        <dbReference type="ARBA" id="ARBA00015486"/>
    </source>
</evidence>
<dbReference type="PANTHER" id="PTHR43463:SF1">
    <property type="entry name" value="NICOTINATE-NUCLEOTIDE--DIMETHYLBENZIMIDAZOLE PHOSPHORIBOSYLTRANSFERASE"/>
    <property type="match status" value="1"/>
</dbReference>
<dbReference type="NCBIfam" id="TIGR03160">
    <property type="entry name" value="cobT_DBIPRT"/>
    <property type="match status" value="1"/>
</dbReference>
<dbReference type="InterPro" id="IPR036087">
    <property type="entry name" value="Nict_dMeBzImd_PRibTrfase_sf"/>
</dbReference>
<dbReference type="GO" id="GO:0009236">
    <property type="term" value="P:cobalamin biosynthetic process"/>
    <property type="evidence" value="ECO:0007669"/>
    <property type="project" value="UniProtKB-UniRule"/>
</dbReference>
<evidence type="ECO:0000256" key="1">
    <source>
        <dbReference type="ARBA" id="ARBA00005049"/>
    </source>
</evidence>
<dbReference type="EC" id="2.4.2.21" evidence="3 10"/>
<evidence type="ECO:0000256" key="8">
    <source>
        <dbReference type="ARBA" id="ARBA00030686"/>
    </source>
</evidence>
<gene>
    <name evidence="10 11" type="primary">cobT</name>
    <name evidence="11" type="ORF">FXN63_02595</name>
</gene>
<reference evidence="11 12" key="1">
    <citation type="submission" date="2019-08" db="EMBL/GenBank/DDBJ databases">
        <title>Amphibian skin-associated Pigmentiphaga: genome sequence and occurrence across geography and hosts.</title>
        <authorList>
            <person name="Bletz M.C."/>
            <person name="Bunk B."/>
            <person name="Sproeer C."/>
            <person name="Biwer P."/>
            <person name="Reiter S."/>
            <person name="Rabemananjara F.C.E."/>
            <person name="Schulz S."/>
            <person name="Overmann J."/>
            <person name="Vences M."/>
        </authorList>
    </citation>
    <scope>NUCLEOTIDE SEQUENCE [LARGE SCALE GENOMIC DNA]</scope>
    <source>
        <strain evidence="11 12">Mada1488</strain>
    </source>
</reference>
<dbReference type="InterPro" id="IPR017846">
    <property type="entry name" value="Nict_dMeBzImd_PRibTrfase_bact"/>
</dbReference>
<proteinExistence type="inferred from homology"/>
<evidence type="ECO:0000256" key="9">
    <source>
        <dbReference type="ARBA" id="ARBA00047340"/>
    </source>
</evidence>
<dbReference type="Pfam" id="PF02277">
    <property type="entry name" value="DBI_PRT"/>
    <property type="match status" value="1"/>
</dbReference>
<dbReference type="CDD" id="cd02439">
    <property type="entry name" value="DMB-PRT_CobT"/>
    <property type="match status" value="1"/>
</dbReference>
<dbReference type="GO" id="GO:0008939">
    <property type="term" value="F:nicotinate-nucleotide-dimethylbenzimidazole phosphoribosyltransferase activity"/>
    <property type="evidence" value="ECO:0007669"/>
    <property type="project" value="UniProtKB-UniRule"/>
</dbReference>
<keyword evidence="6 10" id="KW-0328">Glycosyltransferase</keyword>
<dbReference type="AlphaFoldDB" id="A0A5C0AU86"/>
<dbReference type="EMBL" id="CP043046">
    <property type="protein sequence ID" value="QEI04853.1"/>
    <property type="molecule type" value="Genomic_DNA"/>
</dbReference>
<comment type="catalytic activity">
    <reaction evidence="9 10">
        <text>5,6-dimethylbenzimidazole + nicotinate beta-D-ribonucleotide = alpha-ribazole 5'-phosphate + nicotinate + H(+)</text>
        <dbReference type="Rhea" id="RHEA:11196"/>
        <dbReference type="ChEBI" id="CHEBI:15378"/>
        <dbReference type="ChEBI" id="CHEBI:15890"/>
        <dbReference type="ChEBI" id="CHEBI:32544"/>
        <dbReference type="ChEBI" id="CHEBI:57502"/>
        <dbReference type="ChEBI" id="CHEBI:57918"/>
        <dbReference type="EC" id="2.4.2.21"/>
    </reaction>
</comment>
<accession>A0A5C0AU86</accession>
<evidence type="ECO:0000256" key="7">
    <source>
        <dbReference type="ARBA" id="ARBA00022679"/>
    </source>
</evidence>
<comment type="function">
    <text evidence="10">Catalyzes the synthesis of alpha-ribazole-5'-phosphate from nicotinate mononucleotide (NAMN) and 5,6-dimethylbenzimidazole (DMB).</text>
</comment>
<keyword evidence="12" id="KW-1185">Reference proteome</keyword>
<dbReference type="NCBIfam" id="NF000996">
    <property type="entry name" value="PRK00105.1"/>
    <property type="match status" value="1"/>
</dbReference>
<evidence type="ECO:0000313" key="12">
    <source>
        <dbReference type="Proteomes" id="UP000325161"/>
    </source>
</evidence>
<dbReference type="Gene3D" id="1.10.1610.10">
    <property type="match status" value="1"/>
</dbReference>
<organism evidence="11 12">
    <name type="scientific">Pigmentiphaga aceris</name>
    <dbReference type="NCBI Taxonomy" id="1940612"/>
    <lineage>
        <taxon>Bacteria</taxon>
        <taxon>Pseudomonadati</taxon>
        <taxon>Pseudomonadota</taxon>
        <taxon>Betaproteobacteria</taxon>
        <taxon>Burkholderiales</taxon>
        <taxon>Alcaligenaceae</taxon>
        <taxon>Pigmentiphaga</taxon>
    </lineage>
</organism>
<comment type="similarity">
    <text evidence="2 10">Belongs to the CobT family.</text>
</comment>
<evidence type="ECO:0000256" key="6">
    <source>
        <dbReference type="ARBA" id="ARBA00022676"/>
    </source>
</evidence>
<dbReference type="KEGG" id="pacr:FXN63_02595"/>
<name>A0A5C0AU86_9BURK</name>
<dbReference type="InterPro" id="IPR023195">
    <property type="entry name" value="Nict_dMeBzImd_PRibTrfase_N"/>
</dbReference>
<feature type="active site" description="Proton acceptor" evidence="10">
    <location>
        <position position="367"/>
    </location>
</feature>
<comment type="pathway">
    <text evidence="1 10">Nucleoside biosynthesis; alpha-ribazole biosynthesis; alpha-ribazole from 5,6-dimethylbenzimidazole: step 1/2.</text>
</comment>
<evidence type="ECO:0000256" key="2">
    <source>
        <dbReference type="ARBA" id="ARBA00007110"/>
    </source>
</evidence>
<dbReference type="HAMAP" id="MF_00230">
    <property type="entry name" value="CobT"/>
    <property type="match status" value="1"/>
</dbReference>
<sequence>MPCSATCPACSSVFVCGVQTGACWCFTRPALPAAARTGQGCRCPACLDAIVSSPALSLPPIADAKRPALRAALRARLDAKTKPLGSLGMLEALAVDIGAIQDRNPPQMEKCAVALFAASHGAAHRVSAYPPDVTWQMVENFLAGGAAINVMARSLNVDLHIVNAGVDHEFGQRDGLIDAVVMHGTRDYTDPANAGAMTQEACEQALMRGLAFGQNLQVDALGFGEMGIGNTASASLLMHGLTGVPLAQCVGAGAGLDEAGVARKLALLDDALRVRPRPTSPLAWLATYGGLEIAMMAGAMLGAASRGTVLVIDGFIVSAALLVATRLEPNVRQYAVFAHRSAEQGHRLLLANLQAQALFDLGLRLGEGTGAALAMPLLRTACAVVRDMASFTDAGVDTATG</sequence>
<dbReference type="Gene3D" id="3.40.50.10210">
    <property type="match status" value="1"/>
</dbReference>
<evidence type="ECO:0000313" key="11">
    <source>
        <dbReference type="EMBL" id="QEI04853.1"/>
    </source>
</evidence>
<keyword evidence="5 10" id="KW-0169">Cobalamin biosynthesis</keyword>
<evidence type="ECO:0000256" key="3">
    <source>
        <dbReference type="ARBA" id="ARBA00011991"/>
    </source>
</evidence>
<evidence type="ECO:0000256" key="10">
    <source>
        <dbReference type="HAMAP-Rule" id="MF_00230"/>
    </source>
</evidence>